<gene>
    <name evidence="2" type="ORF">U2I54_23825</name>
</gene>
<protein>
    <submittedName>
        <fullName evidence="2">FixH family protein</fullName>
    </submittedName>
</protein>
<dbReference type="Pfam" id="PF13115">
    <property type="entry name" value="YtkA"/>
    <property type="match status" value="2"/>
</dbReference>
<name>A0ABU5K304_9BACI</name>
<dbReference type="PROSITE" id="PS51257">
    <property type="entry name" value="PROKAR_LIPOPROTEIN"/>
    <property type="match status" value="1"/>
</dbReference>
<reference evidence="3" key="1">
    <citation type="submission" date="2023-11" db="EMBL/GenBank/DDBJ databases">
        <title>Genome Sequence of Bacillus pseudomycoides stain BUPM19.</title>
        <authorList>
            <person name="Farhat A."/>
        </authorList>
    </citation>
    <scope>NUCLEOTIDE SEQUENCE [LARGE SCALE GENOMIC DNA]</scope>
    <source>
        <strain evidence="3">BUPM19</strain>
    </source>
</reference>
<feature type="domain" description="YtkA-like" evidence="1">
    <location>
        <begin position="152"/>
        <end position="225"/>
    </location>
</feature>
<dbReference type="RefSeq" id="WP_374219317.1">
    <property type="nucleotide sequence ID" value="NZ_JAXOVW010000099.1"/>
</dbReference>
<sequence>MKKIVITLFIAMLALAGCNTKKDEPAKKEKLEEVKVAVQTNPKEIKPNEKTEVQALVTQGKEKVTDADDVKFEIWKDGEEKHEMLDGKHKGKGVYAVEKTFPSDGVYHVIAHTNAREMHVMPEVKVAVGNAKVEDVKKENGGHGDHKSDTMIHLMADDVKVNAESTMKVHLKQKEEALTGAEVQLEVWKDGVEKHEFIPAKEGNKGEYVSKHAFKETGAYKVKVHVRKGELHEHKEETVEVK</sequence>
<feature type="domain" description="YtkA-like" evidence="1">
    <location>
        <begin position="29"/>
        <end position="112"/>
    </location>
</feature>
<accession>A0ABU5K304</accession>
<evidence type="ECO:0000259" key="1">
    <source>
        <dbReference type="Pfam" id="PF13115"/>
    </source>
</evidence>
<organism evidence="2 3">
    <name type="scientific">Bacillus bingmayongensis</name>
    <dbReference type="NCBI Taxonomy" id="1150157"/>
    <lineage>
        <taxon>Bacteria</taxon>
        <taxon>Bacillati</taxon>
        <taxon>Bacillota</taxon>
        <taxon>Bacilli</taxon>
        <taxon>Bacillales</taxon>
        <taxon>Bacillaceae</taxon>
        <taxon>Bacillus</taxon>
    </lineage>
</organism>
<comment type="caution">
    <text evidence="2">The sequence shown here is derived from an EMBL/GenBank/DDBJ whole genome shotgun (WGS) entry which is preliminary data.</text>
</comment>
<proteinExistence type="predicted"/>
<dbReference type="EMBL" id="JAXOVW010000099">
    <property type="protein sequence ID" value="MDZ5609996.1"/>
    <property type="molecule type" value="Genomic_DNA"/>
</dbReference>
<dbReference type="InterPro" id="IPR032693">
    <property type="entry name" value="YtkA-like_dom"/>
</dbReference>
<evidence type="ECO:0000313" key="2">
    <source>
        <dbReference type="EMBL" id="MDZ5609996.1"/>
    </source>
</evidence>
<evidence type="ECO:0000313" key="3">
    <source>
        <dbReference type="Proteomes" id="UP001291930"/>
    </source>
</evidence>
<keyword evidence="3" id="KW-1185">Reference proteome</keyword>
<dbReference type="Proteomes" id="UP001291930">
    <property type="component" value="Unassembled WGS sequence"/>
</dbReference>